<evidence type="ECO:0000259" key="2">
    <source>
        <dbReference type="Pfam" id="PF12552"/>
    </source>
</evidence>
<dbReference type="PANTHER" id="PTHR46836:SF8">
    <property type="entry name" value="AFADIN"/>
    <property type="match status" value="1"/>
</dbReference>
<feature type="region of interest" description="Disordered" evidence="1">
    <location>
        <begin position="402"/>
        <end position="447"/>
    </location>
</feature>
<feature type="domain" description="DUF3741" evidence="2">
    <location>
        <begin position="179"/>
        <end position="223"/>
    </location>
</feature>
<feature type="domain" description="DUF3741" evidence="4">
    <location>
        <begin position="78"/>
        <end position="97"/>
    </location>
</feature>
<comment type="caution">
    <text evidence="5">The sequence shown here is derived from an EMBL/GenBank/DDBJ whole genome shotgun (WGS) entry which is preliminary data.</text>
</comment>
<gene>
    <name evidence="5" type="ORF">Slati_3572600</name>
</gene>
<feature type="region of interest" description="Disordered" evidence="1">
    <location>
        <begin position="256"/>
        <end position="279"/>
    </location>
</feature>
<evidence type="ECO:0000256" key="1">
    <source>
        <dbReference type="SAM" id="MobiDB-lite"/>
    </source>
</evidence>
<dbReference type="InterPro" id="IPR032795">
    <property type="entry name" value="DUF3741-assoc"/>
</dbReference>
<feature type="region of interest" description="Disordered" evidence="1">
    <location>
        <begin position="516"/>
        <end position="568"/>
    </location>
</feature>
<accession>A0AAW2TZ27</accession>
<sequence length="988" mass="111115">MERARHRKSKSASGIEGIRQIQQQKAASRLSSDSRSYVDGSHRDDMFMLEFGQRSLGRATGIPMKKLLAEEMSKEVESKKRSPSVIARLMGLDGLPSPRHVHRQQKRYTDSYQHQDASVNVQRKSQLYDGRSNRRSSLDHQEFKDVYEDLEASHVVNRRCSSRWSASSILTKPEMALIQQKFIDAKRLSADEMLQDSKELDDTLEMLDSNKDLLLKFLQQPDSLFVKHLHDLQVDPGSSLGSRIAVLKPSNSEKYESKAKAWRSERDTSSKHQVTSHLKRKDGLLLEPHNRHRSHVSRNSSRIQLEEKNEDTTLPTRIVVLKPNLGKMQNAVTSISSPNQSNGYQPSFKKIKEYPSVRGTESVSSRRKDPSHNLGFSKVMSKEAREIAREITMRMRDGCDETMDAKSTAHRGYVGDESSYDANESDSDSESDVFNLSSRKSSDDNKLCRYPSSHLGESSVNREAKKRLTERWKMTHKYQDLEMVSKGSTLGEMLALPDREIVPKPQNAKMNLGRACGPPGSSNDNTIGDVPLGISSRDGWKDEISRNSSRSRLVPPSTCGRSHRRSRYQDELAEDKHLMHIDPVPCGGSNVTMGNLSHKADYSYKDSKSRSKKPHPCQHIFIKEMDSSSEANYEIQMEANTKDLSEHQSMFQMAGKDDTCKSPVSNVMMIAEPGSTTLSPKSSELLPKQPSSVMDGDKTAAPDQKDSSFQEPHKGPAMHGSPSLRCLGAEPDSSESSKEADHPSPISVLEMPFTEDTSSSESFERVSAELHGDISHIFLTVWMEKTPDAAAAQDESGTYAESSTLVPIEEEVAQLSPITSEENYATEAKGWEISYALDVLIESGLEESELNMFRTTWHSPHCPLDPKLFDNLEKKYSDDTAGLRSERRLLFDRINSAILEIFQEHVDLCPWVRPKLAGLNLEWEKDGSGVRDAALEKLISQELSSDDISERDVDREMWWSDGKGEIEVIGNEIEKLLIDDMITEVVCN</sequence>
<feature type="region of interest" description="Disordered" evidence="1">
    <location>
        <begin position="673"/>
        <end position="746"/>
    </location>
</feature>
<evidence type="ECO:0000259" key="4">
    <source>
        <dbReference type="Pfam" id="PF14383"/>
    </source>
</evidence>
<dbReference type="InterPro" id="IPR025486">
    <property type="entry name" value="DUF4378"/>
</dbReference>
<feature type="compositionally biased region" description="Basic and acidic residues" evidence="1">
    <location>
        <begin position="256"/>
        <end position="270"/>
    </location>
</feature>
<organism evidence="5">
    <name type="scientific">Sesamum latifolium</name>
    <dbReference type="NCBI Taxonomy" id="2727402"/>
    <lineage>
        <taxon>Eukaryota</taxon>
        <taxon>Viridiplantae</taxon>
        <taxon>Streptophyta</taxon>
        <taxon>Embryophyta</taxon>
        <taxon>Tracheophyta</taxon>
        <taxon>Spermatophyta</taxon>
        <taxon>Magnoliopsida</taxon>
        <taxon>eudicotyledons</taxon>
        <taxon>Gunneridae</taxon>
        <taxon>Pentapetalae</taxon>
        <taxon>asterids</taxon>
        <taxon>lamiids</taxon>
        <taxon>Lamiales</taxon>
        <taxon>Pedaliaceae</taxon>
        <taxon>Sesamum</taxon>
    </lineage>
</organism>
<evidence type="ECO:0008006" key="6">
    <source>
        <dbReference type="Google" id="ProtNLM"/>
    </source>
</evidence>
<protein>
    <recommendedName>
        <fullName evidence="6">DUF4378 domain-containing protein</fullName>
    </recommendedName>
</protein>
<feature type="region of interest" description="Disordered" evidence="1">
    <location>
        <begin position="92"/>
        <end position="116"/>
    </location>
</feature>
<evidence type="ECO:0000259" key="3">
    <source>
        <dbReference type="Pfam" id="PF14309"/>
    </source>
</evidence>
<name>A0AAW2TZ27_9LAMI</name>
<proteinExistence type="predicted"/>
<dbReference type="PANTHER" id="PTHR46836">
    <property type="entry name" value="AFADIN"/>
    <property type="match status" value="1"/>
</dbReference>
<reference evidence="5" key="2">
    <citation type="journal article" date="2024" name="Plant">
        <title>Genomic evolution and insights into agronomic trait innovations of Sesamum species.</title>
        <authorList>
            <person name="Miao H."/>
            <person name="Wang L."/>
            <person name="Qu L."/>
            <person name="Liu H."/>
            <person name="Sun Y."/>
            <person name="Le M."/>
            <person name="Wang Q."/>
            <person name="Wei S."/>
            <person name="Zheng Y."/>
            <person name="Lin W."/>
            <person name="Duan Y."/>
            <person name="Cao H."/>
            <person name="Xiong S."/>
            <person name="Wang X."/>
            <person name="Wei L."/>
            <person name="Li C."/>
            <person name="Ma Q."/>
            <person name="Ju M."/>
            <person name="Zhao R."/>
            <person name="Li G."/>
            <person name="Mu C."/>
            <person name="Tian Q."/>
            <person name="Mei H."/>
            <person name="Zhang T."/>
            <person name="Gao T."/>
            <person name="Zhang H."/>
        </authorList>
    </citation>
    <scope>NUCLEOTIDE SEQUENCE</scope>
    <source>
        <strain evidence="5">KEN1</strain>
    </source>
</reference>
<feature type="region of interest" description="Disordered" evidence="1">
    <location>
        <begin position="355"/>
        <end position="374"/>
    </location>
</feature>
<dbReference type="Pfam" id="PF14383">
    <property type="entry name" value="VARLMGL"/>
    <property type="match status" value="1"/>
</dbReference>
<dbReference type="AlphaFoldDB" id="A0AAW2TZ27"/>
<feature type="compositionally biased region" description="Polar residues" evidence="1">
    <location>
        <begin position="20"/>
        <end position="35"/>
    </location>
</feature>
<reference evidence="5" key="1">
    <citation type="submission" date="2020-06" db="EMBL/GenBank/DDBJ databases">
        <authorList>
            <person name="Li T."/>
            <person name="Hu X."/>
            <person name="Zhang T."/>
            <person name="Song X."/>
            <person name="Zhang H."/>
            <person name="Dai N."/>
            <person name="Sheng W."/>
            <person name="Hou X."/>
            <person name="Wei L."/>
        </authorList>
    </citation>
    <scope>NUCLEOTIDE SEQUENCE</scope>
    <source>
        <strain evidence="5">KEN1</strain>
        <tissue evidence="5">Leaf</tissue>
    </source>
</reference>
<dbReference type="EMBL" id="JACGWN010000013">
    <property type="protein sequence ID" value="KAL0409829.1"/>
    <property type="molecule type" value="Genomic_DNA"/>
</dbReference>
<evidence type="ECO:0000313" key="5">
    <source>
        <dbReference type="EMBL" id="KAL0409829.1"/>
    </source>
</evidence>
<feature type="compositionally biased region" description="Basic and acidic residues" evidence="1">
    <location>
        <begin position="695"/>
        <end position="714"/>
    </location>
</feature>
<feature type="compositionally biased region" description="Basic residues" evidence="1">
    <location>
        <begin position="1"/>
        <end position="10"/>
    </location>
</feature>
<dbReference type="InterPro" id="IPR022212">
    <property type="entry name" value="DUF3741"/>
</dbReference>
<feature type="region of interest" description="Disordered" evidence="1">
    <location>
        <begin position="1"/>
        <end position="43"/>
    </location>
</feature>
<dbReference type="Pfam" id="PF12552">
    <property type="entry name" value="DUF3741"/>
    <property type="match status" value="1"/>
</dbReference>
<dbReference type="Pfam" id="PF14309">
    <property type="entry name" value="DUF4378"/>
    <property type="match status" value="1"/>
</dbReference>
<feature type="domain" description="DUF4378" evidence="3">
    <location>
        <begin position="832"/>
        <end position="984"/>
    </location>
</feature>